<keyword evidence="1" id="KW-1133">Transmembrane helix</keyword>
<accession>A0A1W1C2R2</accession>
<dbReference type="AlphaFoldDB" id="A0A1W1C2R2"/>
<keyword evidence="1" id="KW-0812">Transmembrane</keyword>
<sequence>MNLMGNSNRRVLVHRDMESITTIDSVDIILTPQFYTFLREELGVKFSYQAKQIAPSLFDDYLDGSKEYQFHVYKCEEDWCFFAYCVEEITSFLESKGVKIHQISKIFFAQELYPYMGKAVDLGESVAMQSLDETVTLLPKRLMSSDYDYTELDLQEVSLKNNIALSSAYGSLIPLKQTVIIAILLTLLGAIFIIEGNRIGSSIEDSVEKEEMLLAKNSKLSSSRVRKSILDKYESIDREERLKRDSIQEISKLLSNGSILKELTINDKKISATIETKNSKSIKQIERRAKAFKTKRKSKNIIMVERAL</sequence>
<evidence type="ECO:0000313" key="2">
    <source>
        <dbReference type="EMBL" id="SFV60130.1"/>
    </source>
</evidence>
<organism evidence="2">
    <name type="scientific">hydrothermal vent metagenome</name>
    <dbReference type="NCBI Taxonomy" id="652676"/>
    <lineage>
        <taxon>unclassified sequences</taxon>
        <taxon>metagenomes</taxon>
        <taxon>ecological metagenomes</taxon>
    </lineage>
</organism>
<gene>
    <name evidence="2" type="ORF">MNB_SV-12-1015</name>
</gene>
<dbReference type="EMBL" id="FPHE01000095">
    <property type="protein sequence ID" value="SFV60130.1"/>
    <property type="molecule type" value="Genomic_DNA"/>
</dbReference>
<evidence type="ECO:0000256" key="1">
    <source>
        <dbReference type="SAM" id="Phobius"/>
    </source>
</evidence>
<proteinExistence type="predicted"/>
<reference evidence="2" key="1">
    <citation type="submission" date="2016-10" db="EMBL/GenBank/DDBJ databases">
        <authorList>
            <person name="de Groot N.N."/>
        </authorList>
    </citation>
    <scope>NUCLEOTIDE SEQUENCE</scope>
</reference>
<name>A0A1W1C2R2_9ZZZZ</name>
<keyword evidence="1" id="KW-0472">Membrane</keyword>
<feature type="transmembrane region" description="Helical" evidence="1">
    <location>
        <begin position="175"/>
        <end position="194"/>
    </location>
</feature>
<protein>
    <submittedName>
        <fullName evidence="2">Uncharacterized protein</fullName>
    </submittedName>
</protein>